<sequence length="43" mass="4786">MPFAALFNFSVVDAVKGNDKMENLAAMRKGPLNRACRSQQRMA</sequence>
<organism evidence="1 2">
    <name type="scientific">Phyllobacterium trifolii</name>
    <dbReference type="NCBI Taxonomy" id="300193"/>
    <lineage>
        <taxon>Bacteria</taxon>
        <taxon>Pseudomonadati</taxon>
        <taxon>Pseudomonadota</taxon>
        <taxon>Alphaproteobacteria</taxon>
        <taxon>Hyphomicrobiales</taxon>
        <taxon>Phyllobacteriaceae</taxon>
        <taxon>Phyllobacterium</taxon>
    </lineage>
</organism>
<dbReference type="EMBL" id="JACHXN010000007">
    <property type="protein sequence ID" value="MBB3146203.1"/>
    <property type="molecule type" value="Genomic_DNA"/>
</dbReference>
<comment type="caution">
    <text evidence="1">The sequence shown here is derived from an EMBL/GenBank/DDBJ whole genome shotgun (WGS) entry which is preliminary data.</text>
</comment>
<proteinExistence type="predicted"/>
<evidence type="ECO:0000313" key="2">
    <source>
        <dbReference type="Proteomes" id="UP000554520"/>
    </source>
</evidence>
<accession>A0A839U8G9</accession>
<gene>
    <name evidence="1" type="ORF">FHS21_002618</name>
</gene>
<evidence type="ECO:0000313" key="1">
    <source>
        <dbReference type="EMBL" id="MBB3146203.1"/>
    </source>
</evidence>
<name>A0A839U8G9_9HYPH</name>
<reference evidence="1 2" key="1">
    <citation type="submission" date="2020-08" db="EMBL/GenBank/DDBJ databases">
        <title>Genomic Encyclopedia of Type Strains, Phase III (KMG-III): the genomes of soil and plant-associated and newly described type strains.</title>
        <authorList>
            <person name="Whitman W."/>
        </authorList>
    </citation>
    <scope>NUCLEOTIDE SEQUENCE [LARGE SCALE GENOMIC DNA]</scope>
    <source>
        <strain evidence="1 2">CECT 7015</strain>
    </source>
</reference>
<dbReference type="Proteomes" id="UP000554520">
    <property type="component" value="Unassembled WGS sequence"/>
</dbReference>
<protein>
    <submittedName>
        <fullName evidence="1">Uncharacterized protein</fullName>
    </submittedName>
</protein>
<keyword evidence="2" id="KW-1185">Reference proteome</keyword>
<dbReference type="AlphaFoldDB" id="A0A839U8G9"/>